<proteinExistence type="predicted"/>
<evidence type="ECO:0000313" key="2">
    <source>
        <dbReference type="EMBL" id="CAE1331705.1"/>
    </source>
</evidence>
<dbReference type="PANTHER" id="PTHR24014">
    <property type="entry name" value="2-OXOGLUTARATE AND IRON-DEPENDENT OXYGENASE DOMAIN-CONTAINING PROTEIN 2"/>
    <property type="match status" value="1"/>
</dbReference>
<gene>
    <name evidence="2" type="ORF">SPHA_80852</name>
</gene>
<dbReference type="AlphaFoldDB" id="A0A812F185"/>
<comment type="caution">
    <text evidence="2">The sequence shown here is derived from an EMBL/GenBank/DDBJ whole genome shotgun (WGS) entry which is preliminary data.</text>
</comment>
<organism evidence="2 3">
    <name type="scientific">Acanthosepion pharaonis</name>
    <name type="common">Pharaoh cuttlefish</name>
    <name type="synonym">Sepia pharaonis</name>
    <dbReference type="NCBI Taxonomy" id="158019"/>
    <lineage>
        <taxon>Eukaryota</taxon>
        <taxon>Metazoa</taxon>
        <taxon>Spiralia</taxon>
        <taxon>Lophotrochozoa</taxon>
        <taxon>Mollusca</taxon>
        <taxon>Cephalopoda</taxon>
        <taxon>Coleoidea</taxon>
        <taxon>Decapodiformes</taxon>
        <taxon>Sepiida</taxon>
        <taxon>Sepiina</taxon>
        <taxon>Sepiidae</taxon>
        <taxon>Acanthosepion</taxon>
    </lineage>
</organism>
<feature type="region of interest" description="Disordered" evidence="1">
    <location>
        <begin position="343"/>
        <end position="363"/>
    </location>
</feature>
<dbReference type="GO" id="GO:0005759">
    <property type="term" value="C:mitochondrial matrix"/>
    <property type="evidence" value="ECO:0007669"/>
    <property type="project" value="TreeGrafter"/>
</dbReference>
<reference evidence="2" key="1">
    <citation type="submission" date="2021-01" db="EMBL/GenBank/DDBJ databases">
        <authorList>
            <person name="Li R."/>
            <person name="Bekaert M."/>
        </authorList>
    </citation>
    <scope>NUCLEOTIDE SEQUENCE</scope>
    <source>
        <strain evidence="2">Farmed</strain>
    </source>
</reference>
<sequence length="363" mass="42122">MCIPITDLVWQLMRKMNIKPDLPLYNLLLRVIRDSGFGISEDVKKFPQSRNLQCKETTNGHQDSIQHPEEEQTDKELIIKTESNVSENTAAVNIRESNVLATLDLASNLFGDSPIINTSLDLRYPENRLAVFGGPLAILEDMKKNGVSPNVLTFTQLLDSLPQKNEAELQLLEYMKAENVRRDIDLYNMIIRRRNRRNDYQAATEVLKYIVEEGIFLNLRTFGCLAMGCTTLPKAKRLLQSIDEAGLEPNIEIFGLFAYKSALDFEYKEALLGMLKKRNLYPNVIFLQHLERSIQSARKKILKMERNEIVDDYFKSEKFKSSFENFMMIYSKWLKSIGFDKPEHPWKDFRHPKEEDSQKDVQS</sequence>
<dbReference type="GO" id="GO:0042780">
    <property type="term" value="P:tRNA 3'-end processing"/>
    <property type="evidence" value="ECO:0007669"/>
    <property type="project" value="TreeGrafter"/>
</dbReference>
<dbReference type="InterPro" id="IPR011990">
    <property type="entry name" value="TPR-like_helical_dom_sf"/>
</dbReference>
<name>A0A812F185_ACAPH</name>
<dbReference type="Proteomes" id="UP000597762">
    <property type="component" value="Unassembled WGS sequence"/>
</dbReference>
<dbReference type="Gene3D" id="1.25.40.10">
    <property type="entry name" value="Tetratricopeptide repeat domain"/>
    <property type="match status" value="1"/>
</dbReference>
<protein>
    <submittedName>
        <fullName evidence="2">PTCD1</fullName>
    </submittedName>
</protein>
<dbReference type="Pfam" id="PF13812">
    <property type="entry name" value="PPR_3"/>
    <property type="match status" value="2"/>
</dbReference>
<evidence type="ECO:0000256" key="1">
    <source>
        <dbReference type="SAM" id="MobiDB-lite"/>
    </source>
</evidence>
<dbReference type="PANTHER" id="PTHR24014:SF6">
    <property type="entry name" value="PENTATRICOPEPTIDE REPEAT-CONTAINING PROTEIN 1, MITOCHONDRIAL"/>
    <property type="match status" value="1"/>
</dbReference>
<dbReference type="GO" id="GO:0000049">
    <property type="term" value="F:tRNA binding"/>
    <property type="evidence" value="ECO:0007669"/>
    <property type="project" value="TreeGrafter"/>
</dbReference>
<dbReference type="OrthoDB" id="185373at2759"/>
<accession>A0A812F185</accession>
<dbReference type="InterPro" id="IPR002885">
    <property type="entry name" value="PPR_rpt"/>
</dbReference>
<keyword evidence="3" id="KW-1185">Reference proteome</keyword>
<dbReference type="EMBL" id="CAHIKZ030005611">
    <property type="protein sequence ID" value="CAE1331705.1"/>
    <property type="molecule type" value="Genomic_DNA"/>
</dbReference>
<evidence type="ECO:0000313" key="3">
    <source>
        <dbReference type="Proteomes" id="UP000597762"/>
    </source>
</evidence>